<dbReference type="InterPro" id="IPR036389">
    <property type="entry name" value="RNase_III_sf"/>
</dbReference>
<proteinExistence type="inferred from homology"/>
<dbReference type="GO" id="GO:0006364">
    <property type="term" value="P:rRNA processing"/>
    <property type="evidence" value="ECO:0007669"/>
    <property type="project" value="UniProtKB-UniRule"/>
</dbReference>
<dbReference type="Proteomes" id="UP000318138">
    <property type="component" value="Chromosome"/>
</dbReference>
<protein>
    <recommendedName>
        <fullName evidence="4">Mini-ribonuclease 3</fullName>
        <shortName evidence="4">Mini-3</shortName>
        <shortName evidence="4">Mini-RNase 3</shortName>
        <ecNumber evidence="4">3.1.26.-</ecNumber>
    </recommendedName>
    <alternativeName>
        <fullName evidence="4">Mini-RNase III</fullName>
        <shortName evidence="4">Mini-III</shortName>
    </alternativeName>
</protein>
<dbReference type="GO" id="GO:0005737">
    <property type="term" value="C:cytoplasm"/>
    <property type="evidence" value="ECO:0007669"/>
    <property type="project" value="UniProtKB-SubCell"/>
</dbReference>
<dbReference type="Gene3D" id="1.10.1520.10">
    <property type="entry name" value="Ribonuclease III domain"/>
    <property type="match status" value="1"/>
</dbReference>
<evidence type="ECO:0000256" key="4">
    <source>
        <dbReference type="HAMAP-Rule" id="MF_01468"/>
    </source>
</evidence>
<reference evidence="7" key="1">
    <citation type="submission" date="2019-07" db="EMBL/GenBank/DDBJ databases">
        <title>Bacillus alkalisoli sp. nov. isolated from saline soil.</title>
        <authorList>
            <person name="Sun J.-Q."/>
            <person name="Xu L."/>
        </authorList>
    </citation>
    <scope>NUCLEOTIDE SEQUENCE [LARGE SCALE GENOMIC DNA]</scope>
    <source>
        <strain evidence="7">M4U3P1</strain>
    </source>
</reference>
<evidence type="ECO:0000313" key="7">
    <source>
        <dbReference type="Proteomes" id="UP000318138"/>
    </source>
</evidence>
<name>A0A859F9Z0_9BACI</name>
<dbReference type="SUPFAM" id="SSF69065">
    <property type="entry name" value="RNase III domain-like"/>
    <property type="match status" value="1"/>
</dbReference>
<dbReference type="InterPro" id="IPR000999">
    <property type="entry name" value="RNase_III_dom"/>
</dbReference>
<evidence type="ECO:0000256" key="2">
    <source>
        <dbReference type="ARBA" id="ARBA00022759"/>
    </source>
</evidence>
<comment type="similarity">
    <text evidence="4">Belongs to the MrnC RNase family.</text>
</comment>
<keyword evidence="4" id="KW-0698">rRNA processing</keyword>
<keyword evidence="2 4" id="KW-0255">Endonuclease</keyword>
<accession>A0A859F9Z0</accession>
<dbReference type="AlphaFoldDB" id="A0A859F9Z0"/>
<keyword evidence="4" id="KW-0963">Cytoplasm</keyword>
<keyword evidence="4" id="KW-0699">rRNA-binding</keyword>
<comment type="function">
    <text evidence="4">Involved in correct processing of both the 5' and 3' ends of 23S rRNA precursor. Processes 30S rRNA precursor transcript even in absence of ribonuclease 3 (Rnc); Rnc processes 30S rRNA into smaller rRNA precursors.</text>
</comment>
<comment type="cofactor">
    <cofactor evidence="4">
        <name>Mg(2+)</name>
        <dbReference type="ChEBI" id="CHEBI:18420"/>
    </cofactor>
</comment>
<gene>
    <name evidence="4" type="primary">mrnC</name>
    <name evidence="6" type="ORF">FLK61_23040</name>
</gene>
<keyword evidence="4" id="KW-0694">RNA-binding</keyword>
<dbReference type="PANTHER" id="PTHR34276">
    <property type="entry name" value="MINI-RIBONUCLEASE 3"/>
    <property type="match status" value="1"/>
</dbReference>
<keyword evidence="3 4" id="KW-0378">Hydrolase</keyword>
<feature type="domain" description="RNase III" evidence="5">
    <location>
        <begin position="2"/>
        <end position="138"/>
    </location>
</feature>
<comment type="subcellular location">
    <subcellularLocation>
        <location evidence="4">Cytoplasm</location>
    </subcellularLocation>
</comment>
<dbReference type="Pfam" id="PF00636">
    <property type="entry name" value="Ribonuclease_3"/>
    <property type="match status" value="1"/>
</dbReference>
<dbReference type="PANTHER" id="PTHR34276:SF1">
    <property type="entry name" value="MINI-RIBONUCLEASE 3"/>
    <property type="match status" value="1"/>
</dbReference>
<keyword evidence="4" id="KW-0690">Ribosome biogenesis</keyword>
<keyword evidence="4" id="KW-0460">Magnesium</keyword>
<dbReference type="GO" id="GO:0004525">
    <property type="term" value="F:ribonuclease III activity"/>
    <property type="evidence" value="ECO:0007669"/>
    <property type="project" value="InterPro"/>
</dbReference>
<dbReference type="EC" id="3.1.26.-" evidence="4"/>
<dbReference type="SMART" id="SM00535">
    <property type="entry name" value="RIBOc"/>
    <property type="match status" value="1"/>
</dbReference>
<dbReference type="GO" id="GO:0019843">
    <property type="term" value="F:rRNA binding"/>
    <property type="evidence" value="ECO:0007669"/>
    <property type="project" value="UniProtKB-UniRule"/>
</dbReference>
<feature type="active site" evidence="4">
    <location>
        <position position="24"/>
    </location>
</feature>
<dbReference type="PIRSF" id="PIRSF005520">
    <property type="entry name" value="UCP005520"/>
    <property type="match status" value="1"/>
</dbReference>
<dbReference type="HAMAP" id="MF_01468">
    <property type="entry name" value="RNase_Mini_III"/>
    <property type="match status" value="1"/>
</dbReference>
<sequence length="138" mass="15767">MFTFGEEITDPEQMNALALAYMGDGVLELYVRYRLLASGKVRPNKLHREATNYVSARSQAKILAHLVDGERLTDEEQAVVRRGRNAKSHTIPKNTDRATYQMSTAFEALLGYLYVTKQHERLEEVVWMSVAFVEGKEE</sequence>
<comment type="subunit">
    <text evidence="4">Homodimer.</text>
</comment>
<organism evidence="6 7">
    <name type="scientific">Paenalkalicoccus suaedae</name>
    <dbReference type="NCBI Taxonomy" id="2592382"/>
    <lineage>
        <taxon>Bacteria</taxon>
        <taxon>Bacillati</taxon>
        <taxon>Bacillota</taxon>
        <taxon>Bacilli</taxon>
        <taxon>Bacillales</taxon>
        <taxon>Bacillaceae</taxon>
        <taxon>Paenalkalicoccus</taxon>
    </lineage>
</organism>
<evidence type="ECO:0000256" key="1">
    <source>
        <dbReference type="ARBA" id="ARBA00022722"/>
    </source>
</evidence>
<evidence type="ECO:0000313" key="6">
    <source>
        <dbReference type="EMBL" id="QKS69680.1"/>
    </source>
</evidence>
<dbReference type="KEGG" id="psua:FLK61_23040"/>
<dbReference type="InterPro" id="IPR008226">
    <property type="entry name" value="Mini3_fam"/>
</dbReference>
<dbReference type="CDD" id="cd00593">
    <property type="entry name" value="RIBOc"/>
    <property type="match status" value="1"/>
</dbReference>
<keyword evidence="7" id="KW-1185">Reference proteome</keyword>
<evidence type="ECO:0000259" key="5">
    <source>
        <dbReference type="SMART" id="SM00535"/>
    </source>
</evidence>
<keyword evidence="1 4" id="KW-0540">Nuclease</keyword>
<evidence type="ECO:0000256" key="3">
    <source>
        <dbReference type="ARBA" id="ARBA00022801"/>
    </source>
</evidence>
<dbReference type="EMBL" id="CP041372">
    <property type="protein sequence ID" value="QKS69680.1"/>
    <property type="molecule type" value="Genomic_DNA"/>
</dbReference>